<keyword evidence="7" id="KW-1185">Reference proteome</keyword>
<protein>
    <recommendedName>
        <fullName evidence="8">Cytochrome b-c1 complex subunit 2, mitochondrial</fullName>
    </recommendedName>
</protein>
<evidence type="ECO:0000256" key="2">
    <source>
        <dbReference type="ARBA" id="ARBA00022946"/>
    </source>
</evidence>
<dbReference type="InterPro" id="IPR050361">
    <property type="entry name" value="MPP/UQCRC_Complex"/>
</dbReference>
<evidence type="ECO:0000259" key="5">
    <source>
        <dbReference type="Pfam" id="PF05193"/>
    </source>
</evidence>
<dbReference type="Pfam" id="PF05193">
    <property type="entry name" value="Peptidase_M16_C"/>
    <property type="match status" value="1"/>
</dbReference>
<dbReference type="GO" id="GO:0016020">
    <property type="term" value="C:membrane"/>
    <property type="evidence" value="ECO:0007669"/>
    <property type="project" value="UniProtKB-ARBA"/>
</dbReference>
<dbReference type="GO" id="GO:0005739">
    <property type="term" value="C:mitochondrion"/>
    <property type="evidence" value="ECO:0007669"/>
    <property type="project" value="UniProtKB-SubCell"/>
</dbReference>
<evidence type="ECO:0000313" key="7">
    <source>
        <dbReference type="Proteomes" id="UP001329430"/>
    </source>
</evidence>
<feature type="domain" description="Peptidase M16 N-terminal" evidence="4">
    <location>
        <begin position="50"/>
        <end position="191"/>
    </location>
</feature>
<dbReference type="PANTHER" id="PTHR11851">
    <property type="entry name" value="METALLOPROTEASE"/>
    <property type="match status" value="1"/>
</dbReference>
<dbReference type="SUPFAM" id="SSF63411">
    <property type="entry name" value="LuxS/MPP-like metallohydrolase"/>
    <property type="match status" value="2"/>
</dbReference>
<reference evidence="6 7" key="1">
    <citation type="journal article" date="2024" name="Insects">
        <title>An Improved Chromosome-Level Genome Assembly of the Firefly Pyrocoelia pectoralis.</title>
        <authorList>
            <person name="Fu X."/>
            <person name="Meyer-Rochow V.B."/>
            <person name="Ballantyne L."/>
            <person name="Zhu X."/>
        </authorList>
    </citation>
    <scope>NUCLEOTIDE SEQUENCE [LARGE SCALE GENOMIC DNA]</scope>
    <source>
        <strain evidence="6">XCY_ONT2</strain>
    </source>
</reference>
<dbReference type="InterPro" id="IPR007863">
    <property type="entry name" value="Peptidase_M16_C"/>
</dbReference>
<dbReference type="FunFam" id="3.30.830.10:FF:000039">
    <property type="entry name" value="Ubiquinol-cytochrome c reductase core subunit 2"/>
    <property type="match status" value="1"/>
</dbReference>
<comment type="subcellular location">
    <subcellularLocation>
        <location evidence="1">Mitochondrion</location>
    </subcellularLocation>
</comment>
<dbReference type="InterPro" id="IPR011765">
    <property type="entry name" value="Pept_M16_N"/>
</dbReference>
<dbReference type="InterPro" id="IPR011249">
    <property type="entry name" value="Metalloenz_LuxS/M16"/>
</dbReference>
<keyword evidence="3" id="KW-0496">Mitochondrion</keyword>
<name>A0AAN7V8A4_9COLE</name>
<keyword evidence="2" id="KW-0809">Transit peptide</keyword>
<dbReference type="Pfam" id="PF00675">
    <property type="entry name" value="Peptidase_M16"/>
    <property type="match status" value="1"/>
</dbReference>
<evidence type="ECO:0000313" key="6">
    <source>
        <dbReference type="EMBL" id="KAK5642073.1"/>
    </source>
</evidence>
<feature type="domain" description="Peptidase M16 C-terminal" evidence="5">
    <location>
        <begin position="199"/>
        <end position="372"/>
    </location>
</feature>
<dbReference type="AlphaFoldDB" id="A0AAN7V8A4"/>
<evidence type="ECO:0000256" key="1">
    <source>
        <dbReference type="ARBA" id="ARBA00004173"/>
    </source>
</evidence>
<dbReference type="Proteomes" id="UP001329430">
    <property type="component" value="Chromosome 6"/>
</dbReference>
<proteinExistence type="predicted"/>
<accession>A0AAN7V8A4</accession>
<sequence length="450" mass="47777">MISNVAKTSVLKNAVRGLANASACATPAAPVGGYSDYCIDKTILSNRIIVASAENESLISRVSVVFRAGSRYETIHSLGTAHVLRIAAGLSTKSASQFAIIRNVQEVGASLTCSVDRETITYTLEGTRSAVQCTLPILKAVAVEQCFKPWEVSDNIPRLRLELATRPPQLRAIDLLHKAAYHSRGLGHSIYIAKYNLDKISPETLQHHVQENFTGERCAVVGLGINHQDLVSFANCLDLGAQGCAIKPSQYKGGEIRSDKGGQYAHIAIAGEGASLENLKEALAFSILQRTLGAGTYIKYTNENNSPFAKLIPNTIAANTINAFNVSYSDSGLCGALISAESDKAGNLVEGVIKTLKQAEVSSADFERGKRQTQTAITLAYESGSNGIVELANSAVLVRCPISLGQILKELNGITHSDVNSAAAKVARSNLSIASVGNLSCVPFLDEVAC</sequence>
<comment type="caution">
    <text evidence="6">The sequence shown here is derived from an EMBL/GenBank/DDBJ whole genome shotgun (WGS) entry which is preliminary data.</text>
</comment>
<evidence type="ECO:0008006" key="8">
    <source>
        <dbReference type="Google" id="ProtNLM"/>
    </source>
</evidence>
<dbReference type="EMBL" id="JAVRBK010000006">
    <property type="protein sequence ID" value="KAK5642073.1"/>
    <property type="molecule type" value="Genomic_DNA"/>
</dbReference>
<evidence type="ECO:0000256" key="3">
    <source>
        <dbReference type="ARBA" id="ARBA00023128"/>
    </source>
</evidence>
<dbReference type="PANTHER" id="PTHR11851:SF226">
    <property type="entry name" value="CYTOCHROME B-C1 COMPLEX SUBUNIT 2, MITOCHONDRIAL"/>
    <property type="match status" value="1"/>
</dbReference>
<evidence type="ECO:0000259" key="4">
    <source>
        <dbReference type="Pfam" id="PF00675"/>
    </source>
</evidence>
<dbReference type="GO" id="GO:0046872">
    <property type="term" value="F:metal ion binding"/>
    <property type="evidence" value="ECO:0007669"/>
    <property type="project" value="InterPro"/>
</dbReference>
<gene>
    <name evidence="6" type="ORF">RI129_008240</name>
</gene>
<organism evidence="6 7">
    <name type="scientific">Pyrocoelia pectoralis</name>
    <dbReference type="NCBI Taxonomy" id="417401"/>
    <lineage>
        <taxon>Eukaryota</taxon>
        <taxon>Metazoa</taxon>
        <taxon>Ecdysozoa</taxon>
        <taxon>Arthropoda</taxon>
        <taxon>Hexapoda</taxon>
        <taxon>Insecta</taxon>
        <taxon>Pterygota</taxon>
        <taxon>Neoptera</taxon>
        <taxon>Endopterygota</taxon>
        <taxon>Coleoptera</taxon>
        <taxon>Polyphaga</taxon>
        <taxon>Elateriformia</taxon>
        <taxon>Elateroidea</taxon>
        <taxon>Lampyridae</taxon>
        <taxon>Lampyrinae</taxon>
        <taxon>Pyrocoelia</taxon>
    </lineage>
</organism>
<dbReference type="Gene3D" id="3.30.830.10">
    <property type="entry name" value="Metalloenzyme, LuxS/M16 peptidase-like"/>
    <property type="match status" value="2"/>
</dbReference>
<dbReference type="FunFam" id="3.30.830.10:FF:000021">
    <property type="entry name" value="Cytochrome b-c1 complex subunit 2"/>
    <property type="match status" value="1"/>
</dbReference>